<sequence>MASTLDVARRQTGTLQRVPVNVLEFAGNRYVVSMRGQTHWVRNLRTAERCTIRRRGRRQAYLAVELSEEQRSHIVAVYRDRWQVQRFFDQMPSSTDHPAFRLDPVENGGSHKSH</sequence>
<gene>
    <name evidence="2" type="ORF">Aple_042230</name>
</gene>
<name>A0A5M3XIL6_9ACTN</name>
<dbReference type="GO" id="GO:0016491">
    <property type="term" value="F:oxidoreductase activity"/>
    <property type="evidence" value="ECO:0007669"/>
    <property type="project" value="InterPro"/>
</dbReference>
<proteinExistence type="predicted"/>
<dbReference type="EMBL" id="BLAF01000022">
    <property type="protein sequence ID" value="GES21327.1"/>
    <property type="molecule type" value="Genomic_DNA"/>
</dbReference>
<evidence type="ECO:0000313" key="3">
    <source>
        <dbReference type="Proteomes" id="UP000377595"/>
    </source>
</evidence>
<dbReference type="Pfam" id="PF04075">
    <property type="entry name" value="F420H2_quin_red"/>
    <property type="match status" value="1"/>
</dbReference>
<dbReference type="Proteomes" id="UP000377595">
    <property type="component" value="Unassembled WGS sequence"/>
</dbReference>
<dbReference type="InterPro" id="IPR012349">
    <property type="entry name" value="Split_barrel_FMN-bd"/>
</dbReference>
<feature type="region of interest" description="Disordered" evidence="1">
    <location>
        <begin position="91"/>
        <end position="114"/>
    </location>
</feature>
<reference evidence="2 3" key="1">
    <citation type="submission" date="2019-10" db="EMBL/GenBank/DDBJ databases">
        <title>Whole genome shotgun sequence of Acrocarpospora pleiomorpha NBRC 16267.</title>
        <authorList>
            <person name="Ichikawa N."/>
            <person name="Kimura A."/>
            <person name="Kitahashi Y."/>
            <person name="Komaki H."/>
            <person name="Oguchi A."/>
        </authorList>
    </citation>
    <scope>NUCLEOTIDE SEQUENCE [LARGE SCALE GENOMIC DNA]</scope>
    <source>
        <strain evidence="2 3">NBRC 16267</strain>
    </source>
</reference>
<keyword evidence="3" id="KW-1185">Reference proteome</keyword>
<dbReference type="AlphaFoldDB" id="A0A5M3XIL6"/>
<dbReference type="InterPro" id="IPR004378">
    <property type="entry name" value="F420H2_quin_Rdtase"/>
</dbReference>
<evidence type="ECO:0000256" key="1">
    <source>
        <dbReference type="SAM" id="MobiDB-lite"/>
    </source>
</evidence>
<evidence type="ECO:0000313" key="2">
    <source>
        <dbReference type="EMBL" id="GES21327.1"/>
    </source>
</evidence>
<evidence type="ECO:0008006" key="4">
    <source>
        <dbReference type="Google" id="ProtNLM"/>
    </source>
</evidence>
<dbReference type="Gene3D" id="2.30.110.10">
    <property type="entry name" value="Electron Transport, Fmn-binding Protein, Chain A"/>
    <property type="match status" value="1"/>
</dbReference>
<comment type="caution">
    <text evidence="2">The sequence shown here is derived from an EMBL/GenBank/DDBJ whole genome shotgun (WGS) entry which is preliminary data.</text>
</comment>
<protein>
    <recommendedName>
        <fullName evidence="4">Nitroreductase</fullName>
    </recommendedName>
</protein>
<accession>A0A5M3XIL6</accession>
<organism evidence="2 3">
    <name type="scientific">Acrocarpospora pleiomorpha</name>
    <dbReference type="NCBI Taxonomy" id="90975"/>
    <lineage>
        <taxon>Bacteria</taxon>
        <taxon>Bacillati</taxon>
        <taxon>Actinomycetota</taxon>
        <taxon>Actinomycetes</taxon>
        <taxon>Streptosporangiales</taxon>
        <taxon>Streptosporangiaceae</taxon>
        <taxon>Acrocarpospora</taxon>
    </lineage>
</organism>